<dbReference type="RefSeq" id="WP_206720620.1">
    <property type="nucleotide sequence ID" value="NZ_CP071090.1"/>
</dbReference>
<evidence type="ECO:0000313" key="3">
    <source>
        <dbReference type="Proteomes" id="UP000662747"/>
    </source>
</evidence>
<protein>
    <recommendedName>
        <fullName evidence="4">Lipoprotein</fullName>
    </recommendedName>
</protein>
<feature type="signal peptide" evidence="1">
    <location>
        <begin position="1"/>
        <end position="28"/>
    </location>
</feature>
<dbReference type="Proteomes" id="UP000662747">
    <property type="component" value="Chromosome"/>
</dbReference>
<name>A0ABX7NJJ7_9BACT</name>
<keyword evidence="1" id="KW-0732">Signal</keyword>
<evidence type="ECO:0008006" key="4">
    <source>
        <dbReference type="Google" id="ProtNLM"/>
    </source>
</evidence>
<reference evidence="2 3" key="1">
    <citation type="submission" date="2021-02" db="EMBL/GenBank/DDBJ databases">
        <title>De Novo genome assembly of isolated myxobacteria.</title>
        <authorList>
            <person name="Stevens D.C."/>
        </authorList>
    </citation>
    <scope>NUCLEOTIDE SEQUENCE [LARGE SCALE GENOMIC DNA]</scope>
    <source>
        <strain evidence="3">SCPEA02</strain>
    </source>
</reference>
<evidence type="ECO:0000256" key="1">
    <source>
        <dbReference type="SAM" id="SignalP"/>
    </source>
</evidence>
<keyword evidence="3" id="KW-1185">Reference proteome</keyword>
<gene>
    <name evidence="2" type="ORF">JY651_27185</name>
</gene>
<evidence type="ECO:0000313" key="2">
    <source>
        <dbReference type="EMBL" id="QSQ19032.1"/>
    </source>
</evidence>
<dbReference type="EMBL" id="CP071090">
    <property type="protein sequence ID" value="QSQ19032.1"/>
    <property type="molecule type" value="Genomic_DNA"/>
</dbReference>
<proteinExistence type="predicted"/>
<accession>A0ABX7NJJ7</accession>
<sequence length="62" mass="6446">MLKPKTLRQLVWASLLGGALLISGCENASVGVGFGVAVPAPWGGVTVGTSMSPWYGGPRWYP</sequence>
<feature type="chain" id="PRO_5045698316" description="Lipoprotein" evidence="1">
    <location>
        <begin position="29"/>
        <end position="62"/>
    </location>
</feature>
<organism evidence="2 3">
    <name type="scientific">Pyxidicoccus parkwayensis</name>
    <dbReference type="NCBI Taxonomy" id="2813578"/>
    <lineage>
        <taxon>Bacteria</taxon>
        <taxon>Pseudomonadati</taxon>
        <taxon>Myxococcota</taxon>
        <taxon>Myxococcia</taxon>
        <taxon>Myxococcales</taxon>
        <taxon>Cystobacterineae</taxon>
        <taxon>Myxococcaceae</taxon>
        <taxon>Pyxidicoccus</taxon>
    </lineage>
</organism>
<dbReference type="PROSITE" id="PS51257">
    <property type="entry name" value="PROKAR_LIPOPROTEIN"/>
    <property type="match status" value="1"/>
</dbReference>